<dbReference type="PANTHER" id="PTHR36181">
    <property type="entry name" value="INTRON-ENCODED ENDONUCLEASE AI3-RELATED"/>
    <property type="match status" value="1"/>
</dbReference>
<dbReference type="GO" id="GO:0005739">
    <property type="term" value="C:mitochondrion"/>
    <property type="evidence" value="ECO:0007669"/>
    <property type="project" value="UniProtKB-ARBA"/>
</dbReference>
<name>A0A6G7MXN1_9HYPO</name>
<gene>
    <name evidence="3" type="primary">orf328</name>
</gene>
<dbReference type="AlphaFoldDB" id="A0A6G7MXN1"/>
<dbReference type="InterPro" id="IPR004860">
    <property type="entry name" value="LAGLIDADG_dom"/>
</dbReference>
<dbReference type="InterPro" id="IPR027434">
    <property type="entry name" value="Homing_endonucl"/>
</dbReference>
<sequence length="328" mass="37871">MKMRRRFNSIPYKSSRLPLNKRLYSTNAINTTNLPHNWVTGFSDGESSFSVSISKNSKYKTGWSVIPAYAIELKDKDITLLQEIQKYFGVGKVQSIKNKGHAVYVVNSIKDLYNVIIPHFDKYPLLTVKRESFILFKQIVFLMHDKKHLTEEGLQEIMSIRVLMNNKTPILSYTGPLKEITPVNLPMLNTTNITPEWLTGFTDAEGCFFLNIRSNRNNTGYWVTAGFSLVQHSRDLLLFKLIKEYLGYGNFIEENNREVVRIKVENFKLITEQVIPFFVNNPLQSSKLLEFTDFCRACDLIKEKAHLTEEGITKLKEIKSGMNTGRKH</sequence>
<evidence type="ECO:0000313" key="2">
    <source>
        <dbReference type="EMBL" id="QIJ45931.1"/>
    </source>
</evidence>
<protein>
    <recommendedName>
        <fullName evidence="1">Homing endonuclease LAGLIDADG domain-containing protein</fullName>
    </recommendedName>
</protein>
<dbReference type="Pfam" id="PF00961">
    <property type="entry name" value="LAGLIDADG_1"/>
    <property type="match status" value="2"/>
</dbReference>
<reference evidence="3" key="1">
    <citation type="journal article" date="2020" name="Mitochondrial DNA Part B Resour">
        <title>A phylogenomic tree of fungi: evolutionary relationships among Calonectria ilicicola and 586 fungal mitochondrial genomes.</title>
        <authorList>
            <person name="Gai Y."/>
            <person name="Pan R."/>
            <person name="Peng X."/>
        </authorList>
    </citation>
    <scope>NUCLEOTIDE SEQUENCE</scope>
    <source>
        <strain evidence="2">GDBL60</strain>
        <strain evidence="3">ZJHZ01</strain>
    </source>
</reference>
<dbReference type="InterPro" id="IPR051289">
    <property type="entry name" value="LAGLIDADG_Endonuclease"/>
</dbReference>
<geneLocation type="mitochondrion" evidence="3"/>
<feature type="domain" description="Homing endonuclease LAGLIDADG" evidence="1">
    <location>
        <begin position="40"/>
        <end position="140"/>
    </location>
</feature>
<keyword evidence="3" id="KW-0496">Mitochondrion</keyword>
<dbReference type="PANTHER" id="PTHR36181:SF4">
    <property type="entry name" value="LAGLIDADG ENDONUCLEASE"/>
    <property type="match status" value="1"/>
</dbReference>
<dbReference type="SUPFAM" id="SSF55608">
    <property type="entry name" value="Homing endonucleases"/>
    <property type="match status" value="2"/>
</dbReference>
<evidence type="ECO:0000313" key="3">
    <source>
        <dbReference type="EMBL" id="QIJ45956.1"/>
    </source>
</evidence>
<accession>A0A6G7MXN1</accession>
<feature type="domain" description="Homing endonuclease LAGLIDADG" evidence="1">
    <location>
        <begin position="198"/>
        <end position="297"/>
    </location>
</feature>
<dbReference type="GO" id="GO:0004519">
    <property type="term" value="F:endonuclease activity"/>
    <property type="evidence" value="ECO:0007669"/>
    <property type="project" value="InterPro"/>
</dbReference>
<dbReference type="Gene3D" id="3.10.28.10">
    <property type="entry name" value="Homing endonucleases"/>
    <property type="match status" value="2"/>
</dbReference>
<proteinExistence type="predicted"/>
<dbReference type="EMBL" id="MT118657">
    <property type="protein sequence ID" value="QIJ45931.1"/>
    <property type="molecule type" value="Genomic_DNA"/>
</dbReference>
<evidence type="ECO:0000259" key="1">
    <source>
        <dbReference type="Pfam" id="PF00961"/>
    </source>
</evidence>
<organism evidence="3">
    <name type="scientific">Calonectria ilicicola</name>
    <dbReference type="NCBI Taxonomy" id="182845"/>
    <lineage>
        <taxon>Eukaryota</taxon>
        <taxon>Fungi</taxon>
        <taxon>Dikarya</taxon>
        <taxon>Ascomycota</taxon>
        <taxon>Pezizomycotina</taxon>
        <taxon>Sordariomycetes</taxon>
        <taxon>Hypocreomycetidae</taxon>
        <taxon>Hypocreales</taxon>
        <taxon>Nectriaceae</taxon>
        <taxon>Calonectria</taxon>
        <taxon>Calonectria kyotensis species complex</taxon>
    </lineage>
</organism>
<dbReference type="EMBL" id="MT118658">
    <property type="protein sequence ID" value="QIJ45956.1"/>
    <property type="molecule type" value="Genomic_DNA"/>
</dbReference>